<organism evidence="1 2">
    <name type="scientific">Nostoc punctiforme NIES-2108</name>
    <dbReference type="NCBI Taxonomy" id="1356359"/>
    <lineage>
        <taxon>Bacteria</taxon>
        <taxon>Bacillati</taxon>
        <taxon>Cyanobacteriota</taxon>
        <taxon>Cyanophyceae</taxon>
        <taxon>Nostocales</taxon>
        <taxon>Nostocaceae</taxon>
        <taxon>Nostoc</taxon>
    </lineage>
</organism>
<dbReference type="AlphaFoldDB" id="A0A367QYB4"/>
<accession>A0A367QYB4</accession>
<gene>
    <name evidence="1" type="ORF">A6769_35930</name>
</gene>
<proteinExistence type="predicted"/>
<sequence>MTILEAIANAQINCQRKLARLPLLVLTPVAVIEDLQIASKWFYLFDPTHYQETDTNNYVYLKLFTDYSPETNRLGDSPGLKTTFSRTGYGASTIKRGFKATVIQKERVILEVLQKLILISESSKYNQFSPIKVVDFCSVELGDRFIYNNRLATVRYGEMIIDETPPLGYDQNYINSNWSLTFTEVNLRLK</sequence>
<name>A0A367QYB4_NOSPU</name>
<evidence type="ECO:0000313" key="2">
    <source>
        <dbReference type="Proteomes" id="UP000252085"/>
    </source>
</evidence>
<evidence type="ECO:0000313" key="1">
    <source>
        <dbReference type="EMBL" id="RCJ29187.1"/>
    </source>
</evidence>
<comment type="caution">
    <text evidence="1">The sequence shown here is derived from an EMBL/GenBank/DDBJ whole genome shotgun (WGS) entry which is preliminary data.</text>
</comment>
<dbReference type="EMBL" id="LXQE01000200">
    <property type="protein sequence ID" value="RCJ29187.1"/>
    <property type="molecule type" value="Genomic_DNA"/>
</dbReference>
<reference evidence="1 2" key="1">
    <citation type="submission" date="2016-04" db="EMBL/GenBank/DDBJ databases">
        <authorList>
            <person name="Evans L.H."/>
            <person name="Alamgir A."/>
            <person name="Owens N."/>
            <person name="Weber N.D."/>
            <person name="Virtaneva K."/>
            <person name="Barbian K."/>
            <person name="Babar A."/>
            <person name="Rosenke K."/>
        </authorList>
    </citation>
    <scope>NUCLEOTIDE SEQUENCE [LARGE SCALE GENOMIC DNA]</scope>
    <source>
        <strain evidence="1">NIES-2108</strain>
    </source>
</reference>
<dbReference type="Proteomes" id="UP000252085">
    <property type="component" value="Unassembled WGS sequence"/>
</dbReference>
<protein>
    <submittedName>
        <fullName evidence="1">Uncharacterized protein</fullName>
    </submittedName>
</protein>